<dbReference type="EMBL" id="GBRH01203336">
    <property type="protein sequence ID" value="JAD94559.1"/>
    <property type="molecule type" value="Transcribed_RNA"/>
</dbReference>
<organism evidence="1">
    <name type="scientific">Arundo donax</name>
    <name type="common">Giant reed</name>
    <name type="synonym">Donax arundinaceus</name>
    <dbReference type="NCBI Taxonomy" id="35708"/>
    <lineage>
        <taxon>Eukaryota</taxon>
        <taxon>Viridiplantae</taxon>
        <taxon>Streptophyta</taxon>
        <taxon>Embryophyta</taxon>
        <taxon>Tracheophyta</taxon>
        <taxon>Spermatophyta</taxon>
        <taxon>Magnoliopsida</taxon>
        <taxon>Liliopsida</taxon>
        <taxon>Poales</taxon>
        <taxon>Poaceae</taxon>
        <taxon>PACMAD clade</taxon>
        <taxon>Arundinoideae</taxon>
        <taxon>Arundineae</taxon>
        <taxon>Arundo</taxon>
    </lineage>
</organism>
<accession>A0A0A9E191</accession>
<name>A0A0A9E191_ARUDO</name>
<dbReference type="AlphaFoldDB" id="A0A0A9E191"/>
<sequence>MEARLGMQLEAHQGVAQQVCCMVDPIREVGGVVDLVVVVAKSVVSQSLLKNLMLTWRSTMPNQCRSTKILSKLIFQRQI</sequence>
<reference evidence="1" key="1">
    <citation type="submission" date="2014-09" db="EMBL/GenBank/DDBJ databases">
        <authorList>
            <person name="Magalhaes I.L.F."/>
            <person name="Oliveira U."/>
            <person name="Santos F.R."/>
            <person name="Vidigal T.H.D.A."/>
            <person name="Brescovit A.D."/>
            <person name="Santos A.J."/>
        </authorList>
    </citation>
    <scope>NUCLEOTIDE SEQUENCE</scope>
    <source>
        <tissue evidence="1">Shoot tissue taken approximately 20 cm above the soil surface</tissue>
    </source>
</reference>
<proteinExistence type="predicted"/>
<evidence type="ECO:0000313" key="1">
    <source>
        <dbReference type="EMBL" id="JAD94559.1"/>
    </source>
</evidence>
<reference evidence="1" key="2">
    <citation type="journal article" date="2015" name="Data Brief">
        <title>Shoot transcriptome of the giant reed, Arundo donax.</title>
        <authorList>
            <person name="Barrero R.A."/>
            <person name="Guerrero F.D."/>
            <person name="Moolhuijzen P."/>
            <person name="Goolsby J.A."/>
            <person name="Tidwell J."/>
            <person name="Bellgard S.E."/>
            <person name="Bellgard M.I."/>
        </authorList>
    </citation>
    <scope>NUCLEOTIDE SEQUENCE</scope>
    <source>
        <tissue evidence="1">Shoot tissue taken approximately 20 cm above the soil surface</tissue>
    </source>
</reference>
<protein>
    <submittedName>
        <fullName evidence="1">Uncharacterized protein</fullName>
    </submittedName>
</protein>